<feature type="domain" description="HTH LytTR-type" evidence="3">
    <location>
        <begin position="152"/>
        <end position="259"/>
    </location>
</feature>
<dbReference type="PANTHER" id="PTHR37299:SF1">
    <property type="entry name" value="STAGE 0 SPORULATION PROTEIN A HOMOLOG"/>
    <property type="match status" value="1"/>
</dbReference>
<keyword evidence="5" id="KW-1185">Reference proteome</keyword>
<dbReference type="PROSITE" id="PS50110">
    <property type="entry name" value="RESPONSE_REGULATORY"/>
    <property type="match status" value="1"/>
</dbReference>
<dbReference type="InterPro" id="IPR007492">
    <property type="entry name" value="LytTR_DNA-bd_dom"/>
</dbReference>
<proteinExistence type="predicted"/>
<feature type="modified residue" description="4-aspartylphosphate" evidence="1">
    <location>
        <position position="59"/>
    </location>
</feature>
<keyword evidence="1" id="KW-0597">Phosphoprotein</keyword>
<dbReference type="FunFam" id="3.40.50.2300:FF:000361">
    <property type="entry name" value="Two-component system response regulator"/>
    <property type="match status" value="1"/>
</dbReference>
<feature type="domain" description="Response regulatory" evidence="2">
    <location>
        <begin position="6"/>
        <end position="119"/>
    </location>
</feature>
<accession>A0A1M4YHR8</accession>
<dbReference type="Pfam" id="PF04397">
    <property type="entry name" value="LytTR"/>
    <property type="match status" value="1"/>
</dbReference>
<dbReference type="Gene3D" id="2.40.50.1020">
    <property type="entry name" value="LytTr DNA-binding domain"/>
    <property type="match status" value="1"/>
</dbReference>
<name>A0A1M4YHR8_9BACT</name>
<dbReference type="PROSITE" id="PS50930">
    <property type="entry name" value="HTH_LYTTR"/>
    <property type="match status" value="1"/>
</dbReference>
<dbReference type="AlphaFoldDB" id="A0A1M4YHR8"/>
<dbReference type="GO" id="GO:0003677">
    <property type="term" value="F:DNA binding"/>
    <property type="evidence" value="ECO:0007669"/>
    <property type="project" value="InterPro"/>
</dbReference>
<dbReference type="RefSeq" id="WP_073000461.1">
    <property type="nucleotide sequence ID" value="NZ_FQUM01000003.1"/>
</dbReference>
<dbReference type="SMART" id="SM00850">
    <property type="entry name" value="LytTR"/>
    <property type="match status" value="1"/>
</dbReference>
<evidence type="ECO:0000256" key="1">
    <source>
        <dbReference type="PROSITE-ProRule" id="PRU00169"/>
    </source>
</evidence>
<dbReference type="EMBL" id="FQUM01000003">
    <property type="protein sequence ID" value="SHF05198.1"/>
    <property type="molecule type" value="Genomic_DNA"/>
</dbReference>
<dbReference type="SMART" id="SM00448">
    <property type="entry name" value="REC"/>
    <property type="match status" value="1"/>
</dbReference>
<dbReference type="SUPFAM" id="SSF52172">
    <property type="entry name" value="CheY-like"/>
    <property type="match status" value="1"/>
</dbReference>
<dbReference type="InterPro" id="IPR001789">
    <property type="entry name" value="Sig_transdc_resp-reg_receiver"/>
</dbReference>
<evidence type="ECO:0000259" key="2">
    <source>
        <dbReference type="PROSITE" id="PS50110"/>
    </source>
</evidence>
<evidence type="ECO:0000313" key="5">
    <source>
        <dbReference type="Proteomes" id="UP000184164"/>
    </source>
</evidence>
<dbReference type="GO" id="GO:0000156">
    <property type="term" value="F:phosphorelay response regulator activity"/>
    <property type="evidence" value="ECO:0007669"/>
    <property type="project" value="InterPro"/>
</dbReference>
<sequence length="259" mass="30135">MSQSVKIVLVEDELYNLRLLEGMIKKLRPEWEVINTFESVKKSVEWLRQNPHPDLFFMDVQLADGLCFSIFDKVEINSMVIFTTAYDNYAIRAFKVNSIDYLLKPFKGKDLEAAIEKFENIVSLSTKADKSLDYSEILEAIRKGEKKYRKRFLVTKGALFFKLPVEEVACFYSENRITTAYTFNRKKHIIDFSLEALEEQLDPDVFFRANRQAVVNIKAVDKIENYFGGKLKIRMHPPFEGDLVVSRLKASDFKAWVGK</sequence>
<evidence type="ECO:0000259" key="3">
    <source>
        <dbReference type="PROSITE" id="PS50930"/>
    </source>
</evidence>
<dbReference type="PANTHER" id="PTHR37299">
    <property type="entry name" value="TRANSCRIPTIONAL REGULATOR-RELATED"/>
    <property type="match status" value="1"/>
</dbReference>
<dbReference type="Pfam" id="PF00072">
    <property type="entry name" value="Response_reg"/>
    <property type="match status" value="1"/>
</dbReference>
<evidence type="ECO:0000313" key="4">
    <source>
        <dbReference type="EMBL" id="SHF05198.1"/>
    </source>
</evidence>
<protein>
    <submittedName>
        <fullName evidence="4">Two component transcriptional regulator, LytTR family</fullName>
    </submittedName>
</protein>
<reference evidence="4 5" key="1">
    <citation type="submission" date="2016-11" db="EMBL/GenBank/DDBJ databases">
        <authorList>
            <person name="Jaros S."/>
            <person name="Januszkiewicz K."/>
            <person name="Wedrychowicz H."/>
        </authorList>
    </citation>
    <scope>NUCLEOTIDE SEQUENCE [LARGE SCALE GENOMIC DNA]</scope>
    <source>
        <strain evidence="4 5">DSM 26910</strain>
    </source>
</reference>
<dbReference type="Gene3D" id="3.40.50.2300">
    <property type="match status" value="1"/>
</dbReference>
<dbReference type="Proteomes" id="UP000184164">
    <property type="component" value="Unassembled WGS sequence"/>
</dbReference>
<dbReference type="OrthoDB" id="1490554at2"/>
<organism evidence="4 5">
    <name type="scientific">Mariniphaga anaerophila</name>
    <dbReference type="NCBI Taxonomy" id="1484053"/>
    <lineage>
        <taxon>Bacteria</taxon>
        <taxon>Pseudomonadati</taxon>
        <taxon>Bacteroidota</taxon>
        <taxon>Bacteroidia</taxon>
        <taxon>Marinilabiliales</taxon>
        <taxon>Prolixibacteraceae</taxon>
        <taxon>Mariniphaga</taxon>
    </lineage>
</organism>
<dbReference type="InterPro" id="IPR011006">
    <property type="entry name" value="CheY-like_superfamily"/>
</dbReference>
<gene>
    <name evidence="4" type="ORF">SAMN05444274_103356</name>
</gene>
<dbReference type="STRING" id="1484053.SAMN05444274_103356"/>
<dbReference type="InterPro" id="IPR046947">
    <property type="entry name" value="LytR-like"/>
</dbReference>